<protein>
    <recommendedName>
        <fullName evidence="2">Glucose/Sorbosone dehydrogenase domain-containing protein</fullName>
    </recommendedName>
</protein>
<reference evidence="1" key="1">
    <citation type="submission" date="2018-05" db="EMBL/GenBank/DDBJ databases">
        <authorList>
            <person name="Lanie J.A."/>
            <person name="Ng W.-L."/>
            <person name="Kazmierczak K.M."/>
            <person name="Andrzejewski T.M."/>
            <person name="Davidsen T.M."/>
            <person name="Wayne K.J."/>
            <person name="Tettelin H."/>
            <person name="Glass J.I."/>
            <person name="Rusch D."/>
            <person name="Podicherti R."/>
            <person name="Tsui H.-C.T."/>
            <person name="Winkler M.E."/>
        </authorList>
    </citation>
    <scope>NUCLEOTIDE SEQUENCE</scope>
</reference>
<organism evidence="1">
    <name type="scientific">marine metagenome</name>
    <dbReference type="NCBI Taxonomy" id="408172"/>
    <lineage>
        <taxon>unclassified sequences</taxon>
        <taxon>metagenomes</taxon>
        <taxon>ecological metagenomes</taxon>
    </lineage>
</organism>
<sequence>MMNQLTRFTLLTGFVLSQAVASNAADPGESDYYQIDAIPMPDGVVVETSGIEMLPNGKLAICGRRGNVYVLSDPFGPPDKI</sequence>
<dbReference type="AlphaFoldDB" id="A0A383C1H2"/>
<evidence type="ECO:0000313" key="1">
    <source>
        <dbReference type="EMBL" id="SVE26034.1"/>
    </source>
</evidence>
<evidence type="ECO:0008006" key="2">
    <source>
        <dbReference type="Google" id="ProtNLM"/>
    </source>
</evidence>
<feature type="non-terminal residue" evidence="1">
    <location>
        <position position="81"/>
    </location>
</feature>
<proteinExistence type="predicted"/>
<gene>
    <name evidence="1" type="ORF">METZ01_LOCUS478888</name>
</gene>
<name>A0A383C1H2_9ZZZZ</name>
<dbReference type="EMBL" id="UINC01205039">
    <property type="protein sequence ID" value="SVE26034.1"/>
    <property type="molecule type" value="Genomic_DNA"/>
</dbReference>
<accession>A0A383C1H2</accession>